<dbReference type="InterPro" id="IPR035979">
    <property type="entry name" value="RBD_domain_sf"/>
</dbReference>
<reference evidence="1" key="2">
    <citation type="journal article" date="2021" name="Genome Biol. Evol.">
        <title>Developing a high-quality reference genome for a parasitic bivalve with doubly uniparental inheritance (Bivalvia: Unionida).</title>
        <authorList>
            <person name="Smith C.H."/>
        </authorList>
    </citation>
    <scope>NUCLEOTIDE SEQUENCE</scope>
    <source>
        <strain evidence="1">CHS0354</strain>
        <tissue evidence="1">Mantle</tissue>
    </source>
</reference>
<keyword evidence="2" id="KW-1185">Reference proteome</keyword>
<dbReference type="AlphaFoldDB" id="A0AAE0RWM2"/>
<evidence type="ECO:0000313" key="1">
    <source>
        <dbReference type="EMBL" id="KAK3581033.1"/>
    </source>
</evidence>
<proteinExistence type="predicted"/>
<protein>
    <submittedName>
        <fullName evidence="1">Uncharacterized protein</fullName>
    </submittedName>
</protein>
<dbReference type="Proteomes" id="UP001195483">
    <property type="component" value="Unassembled WGS sequence"/>
</dbReference>
<evidence type="ECO:0000313" key="2">
    <source>
        <dbReference type="Proteomes" id="UP001195483"/>
    </source>
</evidence>
<dbReference type="GO" id="GO:0003676">
    <property type="term" value="F:nucleic acid binding"/>
    <property type="evidence" value="ECO:0007669"/>
    <property type="project" value="InterPro"/>
</dbReference>
<reference evidence="1" key="3">
    <citation type="submission" date="2023-05" db="EMBL/GenBank/DDBJ databases">
        <authorList>
            <person name="Smith C.H."/>
        </authorList>
    </citation>
    <scope>NUCLEOTIDE SEQUENCE</scope>
    <source>
        <strain evidence="1">CHS0354</strain>
        <tissue evidence="1">Mantle</tissue>
    </source>
</reference>
<reference evidence="1" key="1">
    <citation type="journal article" date="2021" name="Genome Biol. Evol.">
        <title>A High-Quality Reference Genome for a Parasitic Bivalve with Doubly Uniparental Inheritance (Bivalvia: Unionida).</title>
        <authorList>
            <person name="Smith C.H."/>
        </authorList>
    </citation>
    <scope>NUCLEOTIDE SEQUENCE</scope>
    <source>
        <strain evidence="1">CHS0354</strain>
    </source>
</reference>
<dbReference type="SUPFAM" id="SSF54928">
    <property type="entry name" value="RNA-binding domain, RBD"/>
    <property type="match status" value="1"/>
</dbReference>
<comment type="caution">
    <text evidence="1">The sequence shown here is derived from an EMBL/GenBank/DDBJ whole genome shotgun (WGS) entry which is preliminary data.</text>
</comment>
<name>A0AAE0RWM2_9BIVA</name>
<accession>A0AAE0RWM2</accession>
<gene>
    <name evidence="1" type="ORF">CHS0354_013929</name>
</gene>
<organism evidence="1 2">
    <name type="scientific">Potamilus streckersoni</name>
    <dbReference type="NCBI Taxonomy" id="2493646"/>
    <lineage>
        <taxon>Eukaryota</taxon>
        <taxon>Metazoa</taxon>
        <taxon>Spiralia</taxon>
        <taxon>Lophotrochozoa</taxon>
        <taxon>Mollusca</taxon>
        <taxon>Bivalvia</taxon>
        <taxon>Autobranchia</taxon>
        <taxon>Heteroconchia</taxon>
        <taxon>Palaeoheterodonta</taxon>
        <taxon>Unionida</taxon>
        <taxon>Unionoidea</taxon>
        <taxon>Unionidae</taxon>
        <taxon>Ambleminae</taxon>
        <taxon>Lampsilini</taxon>
        <taxon>Potamilus</taxon>
    </lineage>
</organism>
<sequence>MKHPRILFEETKFFSHFMPTDGEHSDYQEELEINEVDKQTGKLILREEQSDSNRTLNEKSELEKLIDYGIDKSVAVELIRFFKDKNISYDSLDETETPSEFSLNDAKLMITLVLKKTSSYTDPSMSLPGPDKLKEILKETEYALKIIPGNKRYVGPPPDYKSGPPRHANEVKVSCIIKIGVRTSWFHCSKPLEQFEIRLPIVIQTGYNKRYCFVSYYKKDLSAVGIKDVFVCYTPEMQEIDLKNNGYCYVDYEDHKQTAAAKEDLERVGSRLLGPNIVADWANPEDSKMTSSCPRSKLFT</sequence>
<dbReference type="EMBL" id="JAEAOA010000856">
    <property type="protein sequence ID" value="KAK3581033.1"/>
    <property type="molecule type" value="Genomic_DNA"/>
</dbReference>